<dbReference type="InParanoid" id="A0A2P6NT15"/>
<organism evidence="2 3">
    <name type="scientific">Planoprotostelium fungivorum</name>
    <dbReference type="NCBI Taxonomy" id="1890364"/>
    <lineage>
        <taxon>Eukaryota</taxon>
        <taxon>Amoebozoa</taxon>
        <taxon>Evosea</taxon>
        <taxon>Variosea</taxon>
        <taxon>Cavosteliida</taxon>
        <taxon>Cavosteliaceae</taxon>
        <taxon>Planoprotostelium</taxon>
    </lineage>
</organism>
<feature type="compositionally biased region" description="Basic residues" evidence="1">
    <location>
        <begin position="31"/>
        <end position="40"/>
    </location>
</feature>
<dbReference type="AlphaFoldDB" id="A0A2P6NT15"/>
<accession>A0A2P6NT15</accession>
<dbReference type="EMBL" id="MDYQ01000022">
    <property type="protein sequence ID" value="PRP87107.1"/>
    <property type="molecule type" value="Genomic_DNA"/>
</dbReference>
<proteinExistence type="predicted"/>
<reference evidence="2 3" key="1">
    <citation type="journal article" date="2018" name="Genome Biol. Evol.">
        <title>Multiple Roots of Fruiting Body Formation in Amoebozoa.</title>
        <authorList>
            <person name="Hillmann F."/>
            <person name="Forbes G."/>
            <person name="Novohradska S."/>
            <person name="Ferling I."/>
            <person name="Riege K."/>
            <person name="Groth M."/>
            <person name="Westermann M."/>
            <person name="Marz M."/>
            <person name="Spaller T."/>
            <person name="Winckler T."/>
            <person name="Schaap P."/>
            <person name="Glockner G."/>
        </authorList>
    </citation>
    <scope>NUCLEOTIDE SEQUENCE [LARGE SCALE GENOMIC DNA]</scope>
    <source>
        <strain evidence="2 3">Jena</strain>
    </source>
</reference>
<gene>
    <name evidence="2" type="ORF">PROFUN_01369</name>
</gene>
<evidence type="ECO:0000256" key="1">
    <source>
        <dbReference type="SAM" id="MobiDB-lite"/>
    </source>
</evidence>
<evidence type="ECO:0000313" key="2">
    <source>
        <dbReference type="EMBL" id="PRP87107.1"/>
    </source>
</evidence>
<evidence type="ECO:0000313" key="3">
    <source>
        <dbReference type="Proteomes" id="UP000241769"/>
    </source>
</evidence>
<comment type="caution">
    <text evidence="2">The sequence shown here is derived from an EMBL/GenBank/DDBJ whole genome shotgun (WGS) entry which is preliminary data.</text>
</comment>
<sequence length="142" mass="16018">MSGSKWVLARDHSRLVRVLQSRSSQTDGSHVRPRSPHWRHGRLDGGQSLHPHPTETRALEVEGTSAWIVETRRLTVALPDPVGPFITSTWSVTKEVATVILRESWDRSRKVITTNARMGGECSTRSTQMRRKVILLKNPCDS</sequence>
<keyword evidence="3" id="KW-1185">Reference proteome</keyword>
<name>A0A2P6NT15_9EUKA</name>
<dbReference type="Proteomes" id="UP000241769">
    <property type="component" value="Unassembled WGS sequence"/>
</dbReference>
<feature type="region of interest" description="Disordered" evidence="1">
    <location>
        <begin position="19"/>
        <end position="55"/>
    </location>
</feature>
<protein>
    <submittedName>
        <fullName evidence="2">Uncharacterized protein</fullName>
    </submittedName>
</protein>